<dbReference type="InterPro" id="IPR052169">
    <property type="entry name" value="CW_Biosynth-Accessory"/>
</dbReference>
<dbReference type="PANTHER" id="PTHR33393:SF12">
    <property type="entry name" value="CAPSULE BIOSYNTHESIS PROTEIN CAPA"/>
    <property type="match status" value="1"/>
</dbReference>
<feature type="non-terminal residue" evidence="3">
    <location>
        <position position="1"/>
    </location>
</feature>
<feature type="domain" description="Capsule synthesis protein CapA" evidence="2">
    <location>
        <begin position="2"/>
        <end position="248"/>
    </location>
</feature>
<evidence type="ECO:0000259" key="2">
    <source>
        <dbReference type="SMART" id="SM00854"/>
    </source>
</evidence>
<protein>
    <recommendedName>
        <fullName evidence="2">Capsule synthesis protein CapA domain-containing protein</fullName>
    </recommendedName>
</protein>
<evidence type="ECO:0000313" key="3">
    <source>
        <dbReference type="EMBL" id="KKL07567.1"/>
    </source>
</evidence>
<dbReference type="CDD" id="cd07381">
    <property type="entry name" value="MPP_CapA"/>
    <property type="match status" value="1"/>
</dbReference>
<organism evidence="3">
    <name type="scientific">marine sediment metagenome</name>
    <dbReference type="NCBI Taxonomy" id="412755"/>
    <lineage>
        <taxon>unclassified sequences</taxon>
        <taxon>metagenomes</taxon>
        <taxon>ecological metagenomes</taxon>
    </lineage>
</organism>
<proteinExistence type="inferred from homology"/>
<dbReference type="SUPFAM" id="SSF56300">
    <property type="entry name" value="Metallo-dependent phosphatases"/>
    <property type="match status" value="1"/>
</dbReference>
<dbReference type="InterPro" id="IPR029052">
    <property type="entry name" value="Metallo-depent_PP-like"/>
</dbReference>
<accession>A0A0F9B1B3</accession>
<sequence>SIAGGDIMLTRGANKYIRDFGVDYPFLSIREEIIKHDIAFANLESPVSHRGSIYSPFKKGIYFKADPEVLEGLKFAGFDVFSLANNHVLDWGIDAVSDTMELLDKSGFRYSGVGETREEALKPAVFYMKDTSVAFVSFNDIYPFVINQSGKTMWTLTFKRSEPEIDPEIDLEKEIKELKSKYDIVIASVHSGIEYVPEPESEKVKKMRELIDYGVDVVLGGGPHVIQGIEVYKGGIIAYSLGNFIFDQDWSKETSLGLFLEISFLGEKPVYFNPSVLTIDKAQAKLINNGESEFILTYLNITGGDL</sequence>
<name>A0A0F9B1B3_9ZZZZ</name>
<evidence type="ECO:0000256" key="1">
    <source>
        <dbReference type="ARBA" id="ARBA00005662"/>
    </source>
</evidence>
<comment type="similarity">
    <text evidence="1">Belongs to the CapA family.</text>
</comment>
<dbReference type="AlphaFoldDB" id="A0A0F9B1B3"/>
<dbReference type="Pfam" id="PF09587">
    <property type="entry name" value="PGA_cap"/>
    <property type="match status" value="1"/>
</dbReference>
<dbReference type="EMBL" id="LAZR01043239">
    <property type="protein sequence ID" value="KKL07567.1"/>
    <property type="molecule type" value="Genomic_DNA"/>
</dbReference>
<dbReference type="Gene3D" id="3.60.21.10">
    <property type="match status" value="1"/>
</dbReference>
<dbReference type="SMART" id="SM00854">
    <property type="entry name" value="PGA_cap"/>
    <property type="match status" value="1"/>
</dbReference>
<dbReference type="InterPro" id="IPR019079">
    <property type="entry name" value="Capsule_synth_CapA"/>
</dbReference>
<dbReference type="PANTHER" id="PTHR33393">
    <property type="entry name" value="POLYGLUTAMINE SYNTHESIS ACCESSORY PROTEIN RV0574C-RELATED"/>
    <property type="match status" value="1"/>
</dbReference>
<gene>
    <name evidence="3" type="ORF">LCGC14_2584720</name>
</gene>
<comment type="caution">
    <text evidence="3">The sequence shown here is derived from an EMBL/GenBank/DDBJ whole genome shotgun (WGS) entry which is preliminary data.</text>
</comment>
<reference evidence="3" key="1">
    <citation type="journal article" date="2015" name="Nature">
        <title>Complex archaea that bridge the gap between prokaryotes and eukaryotes.</title>
        <authorList>
            <person name="Spang A."/>
            <person name="Saw J.H."/>
            <person name="Jorgensen S.L."/>
            <person name="Zaremba-Niedzwiedzka K."/>
            <person name="Martijn J."/>
            <person name="Lind A.E."/>
            <person name="van Eijk R."/>
            <person name="Schleper C."/>
            <person name="Guy L."/>
            <person name="Ettema T.J."/>
        </authorList>
    </citation>
    <scope>NUCLEOTIDE SEQUENCE</scope>
</reference>